<name>A0ABY4ZQD5_9CAUL</name>
<keyword evidence="3" id="KW-1185">Reference proteome</keyword>
<evidence type="ECO:0000313" key="3">
    <source>
        <dbReference type="Proteomes" id="UP001057520"/>
    </source>
</evidence>
<evidence type="ECO:0000256" key="1">
    <source>
        <dbReference type="SAM" id="MobiDB-lite"/>
    </source>
</evidence>
<organism evidence="2 3">
    <name type="scientific">Caulobacter segnis</name>
    <dbReference type="NCBI Taxonomy" id="88688"/>
    <lineage>
        <taxon>Bacteria</taxon>
        <taxon>Pseudomonadati</taxon>
        <taxon>Pseudomonadota</taxon>
        <taxon>Alphaproteobacteria</taxon>
        <taxon>Caulobacterales</taxon>
        <taxon>Caulobacteraceae</taxon>
        <taxon>Caulobacter</taxon>
    </lineage>
</organism>
<sequence>MLELRPNCECCDADLPPDSDAARICTFEHTFCASCADLRFDGACPDCGGGLVARPIRPESQLHRFPASLRRVNRGHRYATPIRPRREPERPTGWA</sequence>
<evidence type="ECO:0000313" key="2">
    <source>
        <dbReference type="EMBL" id="USQ94880.1"/>
    </source>
</evidence>
<dbReference type="InterPro" id="IPR010696">
    <property type="entry name" value="DUF1272"/>
</dbReference>
<protein>
    <submittedName>
        <fullName evidence="2">DUF1272 domain-containing protein</fullName>
    </submittedName>
</protein>
<feature type="region of interest" description="Disordered" evidence="1">
    <location>
        <begin position="76"/>
        <end position="95"/>
    </location>
</feature>
<reference evidence="2 3" key="1">
    <citation type="submission" date="2022-04" db="EMBL/GenBank/DDBJ databases">
        <title>Genome sequence of soybean root-associated Caulobacter segnis RL271.</title>
        <authorList>
            <person name="Longley R."/>
            <person name="Bonito G."/>
            <person name="Trigodet F."/>
            <person name="Crosson S."/>
            <person name="Fiebig A."/>
        </authorList>
    </citation>
    <scope>NUCLEOTIDE SEQUENCE [LARGE SCALE GENOMIC DNA]</scope>
    <source>
        <strain evidence="2 3">RL271</strain>
    </source>
</reference>
<proteinExistence type="predicted"/>
<dbReference type="EMBL" id="CP096040">
    <property type="protein sequence ID" value="USQ94880.1"/>
    <property type="molecule type" value="Genomic_DNA"/>
</dbReference>
<accession>A0ABY4ZQD5</accession>
<dbReference type="Pfam" id="PF06906">
    <property type="entry name" value="DUF1272"/>
    <property type="match status" value="1"/>
</dbReference>
<feature type="compositionally biased region" description="Basic and acidic residues" evidence="1">
    <location>
        <begin position="84"/>
        <end position="95"/>
    </location>
</feature>
<dbReference type="Proteomes" id="UP001057520">
    <property type="component" value="Chromosome"/>
</dbReference>
<gene>
    <name evidence="2" type="ORF">MZV50_20280</name>
</gene>